<reference evidence="4" key="1">
    <citation type="submission" date="2023-06" db="EMBL/GenBank/DDBJ databases">
        <title>Genomic analysis of the entomopathogenic nematode Steinernema hermaphroditum.</title>
        <authorList>
            <person name="Schwarz E.M."/>
            <person name="Heppert J.K."/>
            <person name="Baniya A."/>
            <person name="Schwartz H.T."/>
            <person name="Tan C.-H."/>
            <person name="Antoshechkin I."/>
            <person name="Sternberg P.W."/>
            <person name="Goodrich-Blair H."/>
            <person name="Dillman A.R."/>
        </authorList>
    </citation>
    <scope>NUCLEOTIDE SEQUENCE</scope>
    <source>
        <strain evidence="4">PS9179</strain>
        <tissue evidence="4">Whole animal</tissue>
    </source>
</reference>
<protein>
    <recommendedName>
        <fullName evidence="6">Phenazine biosynthesis-like domain-containing protein</fullName>
    </recommendedName>
</protein>
<evidence type="ECO:0000256" key="2">
    <source>
        <dbReference type="ARBA" id="ARBA00023235"/>
    </source>
</evidence>
<keyword evidence="2" id="KW-0413">Isomerase</keyword>
<evidence type="ECO:0000256" key="3">
    <source>
        <dbReference type="PIRSR" id="PIRSR016184-1"/>
    </source>
</evidence>
<evidence type="ECO:0000313" key="4">
    <source>
        <dbReference type="EMBL" id="KAK0427111.1"/>
    </source>
</evidence>
<dbReference type="PIRSF" id="PIRSF016184">
    <property type="entry name" value="PhzC_PhzF"/>
    <property type="match status" value="1"/>
</dbReference>
<dbReference type="GO" id="GO:0016853">
    <property type="term" value="F:isomerase activity"/>
    <property type="evidence" value="ECO:0007669"/>
    <property type="project" value="UniProtKB-KW"/>
</dbReference>
<dbReference type="EMBL" id="JAUCMV010000001">
    <property type="protein sequence ID" value="KAK0427111.1"/>
    <property type="molecule type" value="Genomic_DNA"/>
</dbReference>
<organism evidence="4 5">
    <name type="scientific">Steinernema hermaphroditum</name>
    <dbReference type="NCBI Taxonomy" id="289476"/>
    <lineage>
        <taxon>Eukaryota</taxon>
        <taxon>Metazoa</taxon>
        <taxon>Ecdysozoa</taxon>
        <taxon>Nematoda</taxon>
        <taxon>Chromadorea</taxon>
        <taxon>Rhabditida</taxon>
        <taxon>Tylenchina</taxon>
        <taxon>Panagrolaimomorpha</taxon>
        <taxon>Strongyloidoidea</taxon>
        <taxon>Steinernematidae</taxon>
        <taxon>Steinernema</taxon>
    </lineage>
</organism>
<name>A0AA39MA04_9BILA</name>
<evidence type="ECO:0000313" key="5">
    <source>
        <dbReference type="Proteomes" id="UP001175271"/>
    </source>
</evidence>
<comment type="caution">
    <text evidence="4">The sequence shown here is derived from an EMBL/GenBank/DDBJ whole genome shotgun (WGS) entry which is preliminary data.</text>
</comment>
<keyword evidence="5" id="KW-1185">Reference proteome</keyword>
<dbReference type="PANTHER" id="PTHR13774">
    <property type="entry name" value="PHENAZINE BIOSYNTHESIS PROTEIN"/>
    <property type="match status" value="1"/>
</dbReference>
<gene>
    <name evidence="4" type="ORF">QR680_010066</name>
</gene>
<proteinExistence type="inferred from homology"/>
<feature type="active site" evidence="3">
    <location>
        <position position="45"/>
    </location>
</feature>
<dbReference type="Pfam" id="PF02567">
    <property type="entry name" value="PhzC-PhzF"/>
    <property type="match status" value="1"/>
</dbReference>
<evidence type="ECO:0008006" key="6">
    <source>
        <dbReference type="Google" id="ProtNLM"/>
    </source>
</evidence>
<dbReference type="GO" id="GO:0005737">
    <property type="term" value="C:cytoplasm"/>
    <property type="evidence" value="ECO:0007669"/>
    <property type="project" value="TreeGrafter"/>
</dbReference>
<dbReference type="NCBIfam" id="TIGR00654">
    <property type="entry name" value="PhzF_family"/>
    <property type="match status" value="1"/>
</dbReference>
<evidence type="ECO:0000256" key="1">
    <source>
        <dbReference type="ARBA" id="ARBA00008270"/>
    </source>
</evidence>
<dbReference type="Proteomes" id="UP001175271">
    <property type="component" value="Unassembled WGS sequence"/>
</dbReference>
<dbReference type="Gene3D" id="3.10.310.10">
    <property type="entry name" value="Diaminopimelate Epimerase, Chain A, domain 1"/>
    <property type="match status" value="2"/>
</dbReference>
<dbReference type="InterPro" id="IPR003719">
    <property type="entry name" value="Phenazine_PhzF-like"/>
</dbReference>
<comment type="similarity">
    <text evidence="1">Belongs to the PhzF family.</text>
</comment>
<dbReference type="AlphaFoldDB" id="A0AA39MA04"/>
<dbReference type="SUPFAM" id="SSF54506">
    <property type="entry name" value="Diaminopimelate epimerase-like"/>
    <property type="match status" value="1"/>
</dbReference>
<sequence length="312" mass="34816">MTSVFIVDAFTNEKFCGNQAAVCLFTEKKTDEEYQKIAAEFNLSETAFPLPLDSNDFKTAQKFNLRWFTPKTEVPLCGHATLAASHVIFKHAESEHSKLHFDTLSGPAEVEKISDGQYKINFPLYALKSFKIGNLQNPLASKFEEVEAPGFMHDIVKHLDVESKFRGAVYSSNARTLIIVLDETLTKEELGAINHNADQQLKCDPNGEYLEAVIITMKPKDAVKQGFVDKNGKPFDYASRYFGPWVGIAEDPATGSSHCVLAALWRELNEKEEFYAFQCFPGRGAQFIIKPVGDRVEITGDAVTIVEGKANF</sequence>
<dbReference type="PANTHER" id="PTHR13774:SF17">
    <property type="entry name" value="PHENAZINE BIOSYNTHESIS-LIKE DOMAIN-CONTAINING PROTEIN"/>
    <property type="match status" value="1"/>
</dbReference>
<accession>A0AA39MA04</accession>